<proteinExistence type="predicted"/>
<name>A0AC35FRF1_9BILA</name>
<evidence type="ECO:0000313" key="2">
    <source>
        <dbReference type="WBParaSite" id="PS1159_v2.g20147.t1"/>
    </source>
</evidence>
<dbReference type="WBParaSite" id="PS1159_v2.g20147.t1">
    <property type="protein sequence ID" value="PS1159_v2.g20147.t1"/>
    <property type="gene ID" value="PS1159_v2.g20147"/>
</dbReference>
<organism evidence="1 2">
    <name type="scientific">Panagrolaimus sp. PS1159</name>
    <dbReference type="NCBI Taxonomy" id="55785"/>
    <lineage>
        <taxon>Eukaryota</taxon>
        <taxon>Metazoa</taxon>
        <taxon>Ecdysozoa</taxon>
        <taxon>Nematoda</taxon>
        <taxon>Chromadorea</taxon>
        <taxon>Rhabditida</taxon>
        <taxon>Tylenchina</taxon>
        <taxon>Panagrolaimomorpha</taxon>
        <taxon>Panagrolaimoidea</taxon>
        <taxon>Panagrolaimidae</taxon>
        <taxon>Panagrolaimus</taxon>
    </lineage>
</organism>
<protein>
    <submittedName>
        <fullName evidence="2">J domain-containing protein</fullName>
    </submittedName>
</protein>
<dbReference type="Proteomes" id="UP000887580">
    <property type="component" value="Unplaced"/>
</dbReference>
<sequence length="191" mass="21985">MLSEIDFDPYEVLGLKLGESIKHVKKAYRDLARKCHPDKAKPEEKEKAEAAFHTLQKAYDFLSDKESKEKYDREGAAKLLRRKLQEEKKAQSCATRKRFVDELEKSEADFGAKKSKVNGPKDFKEMNEKELNAFRSMNKEVLEQFNNANLKRMNENNTNAKLEKTTVKRTTTADYSDLMAAEEDILGDLLG</sequence>
<accession>A0AC35FRF1</accession>
<evidence type="ECO:0000313" key="1">
    <source>
        <dbReference type="Proteomes" id="UP000887580"/>
    </source>
</evidence>
<reference evidence="2" key="1">
    <citation type="submission" date="2022-11" db="UniProtKB">
        <authorList>
            <consortium name="WormBaseParasite"/>
        </authorList>
    </citation>
    <scope>IDENTIFICATION</scope>
</reference>